<dbReference type="Gene3D" id="3.80.10.10">
    <property type="entry name" value="Ribonuclease Inhibitor"/>
    <property type="match status" value="3"/>
</dbReference>
<dbReference type="PRINTS" id="PR00019">
    <property type="entry name" value="LEURICHRPT"/>
</dbReference>
<dbReference type="Pfam" id="PF00560">
    <property type="entry name" value="LRR_1"/>
    <property type="match status" value="6"/>
</dbReference>
<keyword evidence="1" id="KW-0433">Leucine-rich repeat</keyword>
<dbReference type="EMBL" id="BQNB010013056">
    <property type="protein sequence ID" value="GJT11292.1"/>
    <property type="molecule type" value="Genomic_DNA"/>
</dbReference>
<dbReference type="InterPro" id="IPR003591">
    <property type="entry name" value="Leu-rich_rpt_typical-subtyp"/>
</dbReference>
<evidence type="ECO:0000256" key="2">
    <source>
        <dbReference type="ARBA" id="ARBA00022737"/>
    </source>
</evidence>
<sequence>MLTKLNVKMAKQGLSEMDNGSKQGSKNVDLRIECRAAAGKFMLLLHKALANAEAFKKYNQVMNFLLQICQLESLQILDLSFNNLQGTIPPCNFESVDKNYIDHLLIEWQGKEQIPNEVTNLHGCSTAYLSNNSLVGEIPRNIGHMTELLTLNLSRNMFSGEMPSSMSDMHSLNDLDVSFNNLSGRVPTSTQLQSFEPARFTGNAGLCGLPTTKKCPEDEYLGVPHDVKSGSDGYSTDELQRWFYVGGATGFATGFWIEVSRDHDKILLPSNNLDGCDLSHVMHPYSSSVNSSSSIHVLYLQKNNLSSPMYNWLCPLFGKNLGYLVISGNTFDGNLSDFLNTLSTSAITLYTLDASSNLFTGSLSDEIPNFSFLRYLDISLNQLNGTISDKLWQLPNLQELDISSNSLTGAISENMLNLSQSIQYIDFSSNKLGPRFPKWIQKLKNLSYLDLSNNSISDTVSTEYWNQWKSSQLSYLDLSFNNISGTLPKSLSNHDLDFIDLSFNCFYGPIPAFPARLRFLDLSINKFHGGLSFLCQLYENLEFLDISRNTLTGQLPDCFQNLTYLEVLNLGHKHICQKDSPSIGLFGQLETFYIDHLLIEWQGKVNEFSSILGLLKAIDLLSNNLTGKIPNEVTDLHGLNMFSGEMPTSMSDMHSLNDLDDNGGLPTNNQKCLKIILEYEDKDSTHGECGDVRRWFYIGGATGFATAFWIACVTLLFNRRLRHAFFHFHDCLKDWVYVKVVVSIARLQRVGRAVILILHGSYHDEDLGVPPVGESDGDGESTDELQRWFYIGGATGFATAFWIACSALLFNRRLRHAFFHFHNCLKDWVYVKVAVLIAKFQRAART</sequence>
<evidence type="ECO:0000256" key="1">
    <source>
        <dbReference type="ARBA" id="ARBA00022614"/>
    </source>
</evidence>
<protein>
    <submittedName>
        <fullName evidence="4">Leucine-rich repeat-containing protein</fullName>
    </submittedName>
</protein>
<dbReference type="PROSITE" id="PS51450">
    <property type="entry name" value="LRR"/>
    <property type="match status" value="1"/>
</dbReference>
<feature type="transmembrane region" description="Helical" evidence="3">
    <location>
        <begin position="695"/>
        <end position="717"/>
    </location>
</feature>
<dbReference type="SMART" id="SM00365">
    <property type="entry name" value="LRR_SD22"/>
    <property type="match status" value="5"/>
</dbReference>
<name>A0ABQ5BC53_9ASTR</name>
<dbReference type="InterPro" id="IPR032675">
    <property type="entry name" value="LRR_dom_sf"/>
</dbReference>
<dbReference type="InterPro" id="IPR001611">
    <property type="entry name" value="Leu-rich_rpt"/>
</dbReference>
<keyword evidence="3" id="KW-0472">Membrane</keyword>
<keyword evidence="3" id="KW-1133">Transmembrane helix</keyword>
<evidence type="ECO:0000313" key="5">
    <source>
        <dbReference type="Proteomes" id="UP001151760"/>
    </source>
</evidence>
<dbReference type="SMART" id="SM00369">
    <property type="entry name" value="LRR_TYP"/>
    <property type="match status" value="6"/>
</dbReference>
<reference evidence="4" key="1">
    <citation type="journal article" date="2022" name="Int. J. Mol. Sci.">
        <title>Draft Genome of Tanacetum Coccineum: Genomic Comparison of Closely Related Tanacetum-Family Plants.</title>
        <authorList>
            <person name="Yamashiro T."/>
            <person name="Shiraishi A."/>
            <person name="Nakayama K."/>
            <person name="Satake H."/>
        </authorList>
    </citation>
    <scope>NUCLEOTIDE SEQUENCE</scope>
</reference>
<keyword evidence="2" id="KW-0677">Repeat</keyword>
<keyword evidence="5" id="KW-1185">Reference proteome</keyword>
<accession>A0ABQ5BC53</accession>
<dbReference type="Proteomes" id="UP001151760">
    <property type="component" value="Unassembled WGS sequence"/>
</dbReference>
<dbReference type="PANTHER" id="PTHR48065">
    <property type="entry name" value="OS10G0469600 PROTEIN"/>
    <property type="match status" value="1"/>
</dbReference>
<keyword evidence="3" id="KW-0812">Transmembrane</keyword>
<organism evidence="4 5">
    <name type="scientific">Tanacetum coccineum</name>
    <dbReference type="NCBI Taxonomy" id="301880"/>
    <lineage>
        <taxon>Eukaryota</taxon>
        <taxon>Viridiplantae</taxon>
        <taxon>Streptophyta</taxon>
        <taxon>Embryophyta</taxon>
        <taxon>Tracheophyta</taxon>
        <taxon>Spermatophyta</taxon>
        <taxon>Magnoliopsida</taxon>
        <taxon>eudicotyledons</taxon>
        <taxon>Gunneridae</taxon>
        <taxon>Pentapetalae</taxon>
        <taxon>asterids</taxon>
        <taxon>campanulids</taxon>
        <taxon>Asterales</taxon>
        <taxon>Asteraceae</taxon>
        <taxon>Asteroideae</taxon>
        <taxon>Anthemideae</taxon>
        <taxon>Anthemidinae</taxon>
        <taxon>Tanacetum</taxon>
    </lineage>
</organism>
<evidence type="ECO:0000313" key="4">
    <source>
        <dbReference type="EMBL" id="GJT11292.1"/>
    </source>
</evidence>
<proteinExistence type="predicted"/>
<dbReference type="PANTHER" id="PTHR48065:SF11">
    <property type="entry name" value="OS11G0213300 PROTEIN"/>
    <property type="match status" value="1"/>
</dbReference>
<dbReference type="SUPFAM" id="SSF52058">
    <property type="entry name" value="L domain-like"/>
    <property type="match status" value="2"/>
</dbReference>
<comment type="caution">
    <text evidence="4">The sequence shown here is derived from an EMBL/GenBank/DDBJ whole genome shotgun (WGS) entry which is preliminary data.</text>
</comment>
<gene>
    <name evidence="4" type="ORF">Tco_0858334</name>
</gene>
<feature type="transmembrane region" description="Helical" evidence="3">
    <location>
        <begin position="788"/>
        <end position="810"/>
    </location>
</feature>
<reference evidence="4" key="2">
    <citation type="submission" date="2022-01" db="EMBL/GenBank/DDBJ databases">
        <authorList>
            <person name="Yamashiro T."/>
            <person name="Shiraishi A."/>
            <person name="Satake H."/>
            <person name="Nakayama K."/>
        </authorList>
    </citation>
    <scope>NUCLEOTIDE SEQUENCE</scope>
</reference>
<evidence type="ECO:0000256" key="3">
    <source>
        <dbReference type="SAM" id="Phobius"/>
    </source>
</evidence>